<gene>
    <name evidence="1" type="ORF">GCM10010885_22970</name>
</gene>
<evidence type="ECO:0000313" key="2">
    <source>
        <dbReference type="Proteomes" id="UP000637695"/>
    </source>
</evidence>
<accession>A0A917NN05</accession>
<reference evidence="1" key="2">
    <citation type="submission" date="2020-09" db="EMBL/GenBank/DDBJ databases">
        <authorList>
            <person name="Sun Q."/>
            <person name="Ohkuma M."/>
        </authorList>
    </citation>
    <scope>NUCLEOTIDE SEQUENCE</scope>
    <source>
        <strain evidence="1">JCM 18487</strain>
    </source>
</reference>
<keyword evidence="2" id="KW-1185">Reference proteome</keyword>
<dbReference type="RefSeq" id="WP_188883256.1">
    <property type="nucleotide sequence ID" value="NZ_BMOY01000050.1"/>
</dbReference>
<protein>
    <recommendedName>
        <fullName evidence="3">Inhibitor of sigma-G Gin protein</fullName>
    </recommendedName>
</protein>
<dbReference type="InterPro" id="IPR019700">
    <property type="entry name" value="Sigma-G_inhibitor_Gin"/>
</dbReference>
<dbReference type="Proteomes" id="UP000637695">
    <property type="component" value="Unassembled WGS sequence"/>
</dbReference>
<comment type="caution">
    <text evidence="1">The sequence shown here is derived from an EMBL/GenBank/DDBJ whole genome shotgun (WGS) entry which is preliminary data.</text>
</comment>
<dbReference type="Pfam" id="PF10764">
    <property type="entry name" value="Gin"/>
    <property type="match status" value="1"/>
</dbReference>
<organism evidence="1 2">
    <name type="scientific">Alicyclobacillus cellulosilyticus</name>
    <dbReference type="NCBI Taxonomy" id="1003997"/>
    <lineage>
        <taxon>Bacteria</taxon>
        <taxon>Bacillati</taxon>
        <taxon>Bacillota</taxon>
        <taxon>Bacilli</taxon>
        <taxon>Bacillales</taxon>
        <taxon>Alicyclobacillaceae</taxon>
        <taxon>Alicyclobacillus</taxon>
    </lineage>
</organism>
<sequence>MASQGQPVCPPAAPVRPANCIVCGEARTDGITVCGAFICTACEREMVMTDVSDARYAFFVERLRQIWAPR</sequence>
<dbReference type="AlphaFoldDB" id="A0A917NN05"/>
<proteinExistence type="predicted"/>
<evidence type="ECO:0008006" key="3">
    <source>
        <dbReference type="Google" id="ProtNLM"/>
    </source>
</evidence>
<evidence type="ECO:0000313" key="1">
    <source>
        <dbReference type="EMBL" id="GGJ13088.1"/>
    </source>
</evidence>
<dbReference type="EMBL" id="BMOY01000050">
    <property type="protein sequence ID" value="GGJ13088.1"/>
    <property type="molecule type" value="Genomic_DNA"/>
</dbReference>
<reference evidence="1" key="1">
    <citation type="journal article" date="2014" name="Int. J. Syst. Evol. Microbiol.">
        <title>Complete genome sequence of Corynebacterium casei LMG S-19264T (=DSM 44701T), isolated from a smear-ripened cheese.</title>
        <authorList>
            <consortium name="US DOE Joint Genome Institute (JGI-PGF)"/>
            <person name="Walter F."/>
            <person name="Albersmeier A."/>
            <person name="Kalinowski J."/>
            <person name="Ruckert C."/>
        </authorList>
    </citation>
    <scope>NUCLEOTIDE SEQUENCE</scope>
    <source>
        <strain evidence="1">JCM 18487</strain>
    </source>
</reference>
<name>A0A917NN05_9BACL</name>